<dbReference type="AlphaFoldDB" id="A0A0L0BNR3"/>
<evidence type="ECO:0008006" key="4">
    <source>
        <dbReference type="Google" id="ProtNLM"/>
    </source>
</evidence>
<dbReference type="Proteomes" id="UP000037069">
    <property type="component" value="Unassembled WGS sequence"/>
</dbReference>
<protein>
    <recommendedName>
        <fullName evidence="4">Protein swallow</fullName>
    </recommendedName>
</protein>
<evidence type="ECO:0000256" key="1">
    <source>
        <dbReference type="SAM" id="MobiDB-lite"/>
    </source>
</evidence>
<dbReference type="EMBL" id="JRES01001599">
    <property type="protein sequence ID" value="KNC21598.1"/>
    <property type="molecule type" value="Genomic_DNA"/>
</dbReference>
<feature type="region of interest" description="Disordered" evidence="1">
    <location>
        <begin position="413"/>
        <end position="442"/>
    </location>
</feature>
<feature type="region of interest" description="Disordered" evidence="1">
    <location>
        <begin position="483"/>
        <end position="515"/>
    </location>
</feature>
<feature type="region of interest" description="Disordered" evidence="1">
    <location>
        <begin position="313"/>
        <end position="332"/>
    </location>
</feature>
<proteinExistence type="predicted"/>
<dbReference type="OMA" id="SSCSYER"/>
<gene>
    <name evidence="2" type="ORF">FF38_07668</name>
</gene>
<feature type="compositionally biased region" description="Low complexity" evidence="1">
    <location>
        <begin position="426"/>
        <end position="442"/>
    </location>
</feature>
<feature type="compositionally biased region" description="Low complexity" evidence="1">
    <location>
        <begin position="53"/>
        <end position="65"/>
    </location>
</feature>
<name>A0A0L0BNR3_LUCCU</name>
<evidence type="ECO:0000313" key="2">
    <source>
        <dbReference type="EMBL" id="KNC21598.1"/>
    </source>
</evidence>
<feature type="region of interest" description="Disordered" evidence="1">
    <location>
        <begin position="1"/>
        <end position="119"/>
    </location>
</feature>
<keyword evidence="3" id="KW-1185">Reference proteome</keyword>
<evidence type="ECO:0000313" key="3">
    <source>
        <dbReference type="Proteomes" id="UP000037069"/>
    </source>
</evidence>
<dbReference type="STRING" id="7375.A0A0L0BNR3"/>
<dbReference type="OrthoDB" id="8062421at2759"/>
<comment type="caution">
    <text evidence="2">The sequence shown here is derived from an EMBL/GenBank/DDBJ whole genome shotgun (WGS) entry which is preliminary data.</text>
</comment>
<feature type="compositionally biased region" description="Polar residues" evidence="1">
    <location>
        <begin position="483"/>
        <end position="502"/>
    </location>
</feature>
<accession>A0A0L0BNR3</accession>
<reference evidence="2 3" key="1">
    <citation type="journal article" date="2015" name="Nat. Commun.">
        <title>Lucilia cuprina genome unlocks parasitic fly biology to underpin future interventions.</title>
        <authorList>
            <person name="Anstead C.A."/>
            <person name="Korhonen P.K."/>
            <person name="Young N.D."/>
            <person name="Hall R.S."/>
            <person name="Jex A.R."/>
            <person name="Murali S.C."/>
            <person name="Hughes D.S."/>
            <person name="Lee S.F."/>
            <person name="Perry T."/>
            <person name="Stroehlein A.J."/>
            <person name="Ansell B.R."/>
            <person name="Breugelmans B."/>
            <person name="Hofmann A."/>
            <person name="Qu J."/>
            <person name="Dugan S."/>
            <person name="Lee S.L."/>
            <person name="Chao H."/>
            <person name="Dinh H."/>
            <person name="Han Y."/>
            <person name="Doddapaneni H.V."/>
            <person name="Worley K.C."/>
            <person name="Muzny D.M."/>
            <person name="Ioannidis P."/>
            <person name="Waterhouse R.M."/>
            <person name="Zdobnov E.M."/>
            <person name="James P.J."/>
            <person name="Bagnall N.H."/>
            <person name="Kotze A.C."/>
            <person name="Gibbs R.A."/>
            <person name="Richards S."/>
            <person name="Batterham P."/>
            <person name="Gasser R.B."/>
        </authorList>
    </citation>
    <scope>NUCLEOTIDE SEQUENCE [LARGE SCALE GENOMIC DNA]</scope>
    <source>
        <strain evidence="2 3">LS</strain>
        <tissue evidence="2">Full body</tissue>
    </source>
</reference>
<feature type="compositionally biased region" description="Polar residues" evidence="1">
    <location>
        <begin position="70"/>
        <end position="99"/>
    </location>
</feature>
<organism evidence="2 3">
    <name type="scientific">Lucilia cuprina</name>
    <name type="common">Green bottle fly</name>
    <name type="synonym">Australian sheep blowfly</name>
    <dbReference type="NCBI Taxonomy" id="7375"/>
    <lineage>
        <taxon>Eukaryota</taxon>
        <taxon>Metazoa</taxon>
        <taxon>Ecdysozoa</taxon>
        <taxon>Arthropoda</taxon>
        <taxon>Hexapoda</taxon>
        <taxon>Insecta</taxon>
        <taxon>Pterygota</taxon>
        <taxon>Neoptera</taxon>
        <taxon>Endopterygota</taxon>
        <taxon>Diptera</taxon>
        <taxon>Brachycera</taxon>
        <taxon>Muscomorpha</taxon>
        <taxon>Oestroidea</taxon>
        <taxon>Calliphoridae</taxon>
        <taxon>Luciliinae</taxon>
        <taxon>Lucilia</taxon>
    </lineage>
</organism>
<sequence length="570" mass="64466">MSLQDESFPYDDDLEFSRNSGKNFVFPHHKPRRPSGLANKEPEEEHDQVDQHISNNTNISTSSSIHQQDESTQSSNDFCPPSETSGKTNASEPNDLQESQNKKSEFIRHNPNKSISYQDIHSEYTKKRFKHVESKVGQYIANIKAQDEKRRNSGKFQRHRSMPDTLHGTEKARTDLNNDSKIHNELRRSTNDLDRICDQSDTEIYDNLTATTSSLSNRDLGSDAGILLDKQTYEQLLSDKERKDYLQTKLEEKNAENCRLKQNLDTMRIEYSMCKDKLKQQTQAQRFSGSFGSINAAASLGRTSLQCLLYPPESRDKSTQTDRMLTPSPVPPLAKQANDIFATPLTPDSNNNSFDHAAVGMLAPAAHKVSKTVATIQPLSLNFSNLLEQESRDFNSSNINTTMGFLRHRSNSMTARKKSTPLPANISKVSSVGSGGAPSSSDSAIDIEVAELSPKNQRQSRREEFIYYEQRSQRYSVLETRNAGRSYTDSQANSTPRNNNTIEDGGMGSSSNTRRNLHKRHNLRSRMMRFFGACTKCEDPNMSLESVDKLQHSQIPLLEKSTQNYCRNVR</sequence>